<proteinExistence type="predicted"/>
<dbReference type="VEuPathDB" id="VectorBase:HLOH_055505"/>
<protein>
    <recommendedName>
        <fullName evidence="3">Peptidase aspartic putative domain-containing protein</fullName>
    </recommendedName>
</protein>
<keyword evidence="2" id="KW-1185">Reference proteome</keyword>
<gene>
    <name evidence="1" type="ORF">HPB48_010057</name>
</gene>
<comment type="caution">
    <text evidence="1">The sequence shown here is derived from an EMBL/GenBank/DDBJ whole genome shotgun (WGS) entry which is preliminary data.</text>
</comment>
<dbReference type="Proteomes" id="UP000821853">
    <property type="component" value="Chromosome 1"/>
</dbReference>
<organism evidence="1 2">
    <name type="scientific">Haemaphysalis longicornis</name>
    <name type="common">Bush tick</name>
    <dbReference type="NCBI Taxonomy" id="44386"/>
    <lineage>
        <taxon>Eukaryota</taxon>
        <taxon>Metazoa</taxon>
        <taxon>Ecdysozoa</taxon>
        <taxon>Arthropoda</taxon>
        <taxon>Chelicerata</taxon>
        <taxon>Arachnida</taxon>
        <taxon>Acari</taxon>
        <taxon>Parasitiformes</taxon>
        <taxon>Ixodida</taxon>
        <taxon>Ixodoidea</taxon>
        <taxon>Ixodidae</taxon>
        <taxon>Haemaphysalinae</taxon>
        <taxon>Haemaphysalis</taxon>
    </lineage>
</organism>
<accession>A0A9J6FDX1</accession>
<dbReference type="AlphaFoldDB" id="A0A9J6FDX1"/>
<sequence length="251" mass="28005">MLPVVGVVALFINTFGKTSEAKKQNYRIVRITLQSQYNENECTLDAVEVPEICQDILGDITDVPYVHRLMNSGREIADLNKFGQGNETPGISVLIGADQMWLVMAPEACRSTCSSLAAIKTIFGWTFQGTSTTKSDNVSSKCMVCVLPSLIAPQRDFDTKQKRSKYSGMENTAIEQTHDPENIGRTVSQDVENNLPRHVEQYHVSVSQKWALACPLKENPHGSPRQPEQLHLKFANEYKLSQPDAFMLNVS</sequence>
<dbReference type="EMBL" id="JABSTR010000001">
    <property type="protein sequence ID" value="KAH9360332.1"/>
    <property type="molecule type" value="Genomic_DNA"/>
</dbReference>
<evidence type="ECO:0008006" key="3">
    <source>
        <dbReference type="Google" id="ProtNLM"/>
    </source>
</evidence>
<reference evidence="1 2" key="1">
    <citation type="journal article" date="2020" name="Cell">
        <title>Large-Scale Comparative Analyses of Tick Genomes Elucidate Their Genetic Diversity and Vector Capacities.</title>
        <authorList>
            <consortium name="Tick Genome and Microbiome Consortium (TIGMIC)"/>
            <person name="Jia N."/>
            <person name="Wang J."/>
            <person name="Shi W."/>
            <person name="Du L."/>
            <person name="Sun Y."/>
            <person name="Zhan W."/>
            <person name="Jiang J.F."/>
            <person name="Wang Q."/>
            <person name="Zhang B."/>
            <person name="Ji P."/>
            <person name="Bell-Sakyi L."/>
            <person name="Cui X.M."/>
            <person name="Yuan T.T."/>
            <person name="Jiang B.G."/>
            <person name="Yang W.F."/>
            <person name="Lam T.T."/>
            <person name="Chang Q.C."/>
            <person name="Ding S.J."/>
            <person name="Wang X.J."/>
            <person name="Zhu J.G."/>
            <person name="Ruan X.D."/>
            <person name="Zhao L."/>
            <person name="Wei J.T."/>
            <person name="Ye R.Z."/>
            <person name="Que T.C."/>
            <person name="Du C.H."/>
            <person name="Zhou Y.H."/>
            <person name="Cheng J.X."/>
            <person name="Dai P.F."/>
            <person name="Guo W.B."/>
            <person name="Han X.H."/>
            <person name="Huang E.J."/>
            <person name="Li L.F."/>
            <person name="Wei W."/>
            <person name="Gao Y.C."/>
            <person name="Liu J.Z."/>
            <person name="Shao H.Z."/>
            <person name="Wang X."/>
            <person name="Wang C.C."/>
            <person name="Yang T.C."/>
            <person name="Huo Q.B."/>
            <person name="Li W."/>
            <person name="Chen H.Y."/>
            <person name="Chen S.E."/>
            <person name="Zhou L.G."/>
            <person name="Ni X.B."/>
            <person name="Tian J.H."/>
            <person name="Sheng Y."/>
            <person name="Liu T."/>
            <person name="Pan Y.S."/>
            <person name="Xia L.Y."/>
            <person name="Li J."/>
            <person name="Zhao F."/>
            <person name="Cao W.C."/>
        </authorList>
    </citation>
    <scope>NUCLEOTIDE SEQUENCE [LARGE SCALE GENOMIC DNA]</scope>
    <source>
        <strain evidence="1">HaeL-2018</strain>
    </source>
</reference>
<name>A0A9J6FDX1_HAELO</name>
<evidence type="ECO:0000313" key="2">
    <source>
        <dbReference type="Proteomes" id="UP000821853"/>
    </source>
</evidence>
<evidence type="ECO:0000313" key="1">
    <source>
        <dbReference type="EMBL" id="KAH9360332.1"/>
    </source>
</evidence>